<evidence type="ECO:0000256" key="1">
    <source>
        <dbReference type="ARBA" id="ARBA00004198"/>
    </source>
</evidence>
<keyword evidence="8 16" id="KW-0472">Membrane</keyword>
<dbReference type="GO" id="GO:0006623">
    <property type="term" value="P:protein targeting to vacuole"/>
    <property type="evidence" value="ECO:0007669"/>
    <property type="project" value="TreeGrafter"/>
</dbReference>
<dbReference type="SMART" id="SM00602">
    <property type="entry name" value="VPS10"/>
    <property type="match status" value="1"/>
</dbReference>
<dbReference type="OrthoDB" id="443634at2759"/>
<dbReference type="InterPro" id="IPR031777">
    <property type="entry name" value="Sortilin_C"/>
</dbReference>
<evidence type="ECO:0000256" key="5">
    <source>
        <dbReference type="ARBA" id="ARBA00022737"/>
    </source>
</evidence>
<dbReference type="Pfam" id="PF15902">
    <property type="entry name" value="Sortilin-Vps10"/>
    <property type="match status" value="2"/>
</dbReference>
<evidence type="ECO:0000256" key="13">
    <source>
        <dbReference type="ARBA" id="ARBA00031354"/>
    </source>
</evidence>
<evidence type="ECO:0000256" key="2">
    <source>
        <dbReference type="ARBA" id="ARBA00015369"/>
    </source>
</evidence>
<dbReference type="GO" id="GO:0005829">
    <property type="term" value="C:cytosol"/>
    <property type="evidence" value="ECO:0007669"/>
    <property type="project" value="GOC"/>
</dbReference>
<keyword evidence="6 16" id="KW-1133">Transmembrane helix</keyword>
<dbReference type="PANTHER" id="PTHR12106">
    <property type="entry name" value="SORTILIN RELATED"/>
    <property type="match status" value="1"/>
</dbReference>
<keyword evidence="19" id="KW-1185">Reference proteome</keyword>
<name>A0A1M2VHX7_TRAPU</name>
<evidence type="ECO:0000256" key="12">
    <source>
        <dbReference type="ARBA" id="ARBA00031250"/>
    </source>
</evidence>
<dbReference type="Pfam" id="PF15901">
    <property type="entry name" value="Sortilin_C"/>
    <property type="match status" value="2"/>
</dbReference>
<proteinExistence type="predicted"/>
<keyword evidence="10" id="KW-0325">Glycoprotein</keyword>
<dbReference type="InterPro" id="IPR031778">
    <property type="entry name" value="Sortilin_N"/>
</dbReference>
<dbReference type="GO" id="GO:0006896">
    <property type="term" value="P:Golgi to vacuole transport"/>
    <property type="evidence" value="ECO:0007669"/>
    <property type="project" value="TreeGrafter"/>
</dbReference>
<comment type="caution">
    <text evidence="18">The sequence shown here is derived from an EMBL/GenBank/DDBJ whole genome shotgun (WGS) entry which is preliminary data.</text>
</comment>
<keyword evidence="4" id="KW-0732">Signal</keyword>
<dbReference type="Gene3D" id="2.10.70.80">
    <property type="match status" value="2"/>
</dbReference>
<evidence type="ECO:0000256" key="7">
    <source>
        <dbReference type="ARBA" id="ARBA00023034"/>
    </source>
</evidence>
<evidence type="ECO:0000256" key="8">
    <source>
        <dbReference type="ARBA" id="ARBA00023136"/>
    </source>
</evidence>
<evidence type="ECO:0000256" key="16">
    <source>
        <dbReference type="SAM" id="Phobius"/>
    </source>
</evidence>
<dbReference type="InterPro" id="IPR050310">
    <property type="entry name" value="VPS10-sortilin"/>
</dbReference>
<evidence type="ECO:0000256" key="6">
    <source>
        <dbReference type="ARBA" id="ARBA00022989"/>
    </source>
</evidence>
<keyword evidence="7" id="KW-0333">Golgi apparatus</keyword>
<dbReference type="STRING" id="154538.A0A1M2VHX7"/>
<protein>
    <recommendedName>
        <fullName evidence="2">Vacuolar protein sorting/targeting protein 10</fullName>
    </recommendedName>
    <alternativeName>
        <fullName evidence="13">Carboxypeptidase Y receptor</fullName>
    </alternativeName>
    <alternativeName>
        <fullName evidence="12 14">Sortilin VPS10</fullName>
    </alternativeName>
</protein>
<gene>
    <name evidence="18" type="ORF">TRAPUB_1991</name>
</gene>
<dbReference type="FunFam" id="2.10.70.80:FF:000001">
    <property type="entry name" value="Sortilin-related VPS10 domain-containing receptor 1"/>
    <property type="match status" value="1"/>
</dbReference>
<evidence type="ECO:0000259" key="17">
    <source>
        <dbReference type="SMART" id="SM00602"/>
    </source>
</evidence>
<evidence type="ECO:0000313" key="18">
    <source>
        <dbReference type="EMBL" id="OJT07176.1"/>
    </source>
</evidence>
<dbReference type="SUPFAM" id="SSF110296">
    <property type="entry name" value="Oligoxyloglucan reducing end-specific cellobiohydrolase"/>
    <property type="match status" value="2"/>
</dbReference>
<evidence type="ECO:0000256" key="10">
    <source>
        <dbReference type="ARBA" id="ARBA00023180"/>
    </source>
</evidence>
<dbReference type="FunFam" id="3.30.60.270:FF:000005">
    <property type="entry name" value="Sortilin"/>
    <property type="match status" value="1"/>
</dbReference>
<feature type="domain" description="VPS10" evidence="17">
    <location>
        <begin position="278"/>
        <end position="912"/>
    </location>
</feature>
<dbReference type="InterPro" id="IPR015943">
    <property type="entry name" value="WD40/YVTN_repeat-like_dom_sf"/>
</dbReference>
<dbReference type="Proteomes" id="UP000184267">
    <property type="component" value="Unassembled WGS sequence"/>
</dbReference>
<keyword evidence="3 16" id="KW-0812">Transmembrane</keyword>
<dbReference type="GO" id="GO:0005794">
    <property type="term" value="C:Golgi apparatus"/>
    <property type="evidence" value="ECO:0007669"/>
    <property type="project" value="UniProtKB-SubCell"/>
</dbReference>
<feature type="transmembrane region" description="Helical" evidence="16">
    <location>
        <begin position="915"/>
        <end position="937"/>
    </location>
</feature>
<dbReference type="AlphaFoldDB" id="A0A1M2VHX7"/>
<comment type="function">
    <text evidence="11">Functions as a sorting receptor in the Golgi compartment required for the intracellular sorting and delivery of soluble vacuolar proteins, like carboxypeptidase Y (CPY) and proteinase A. Executes multiple rounds of sorting by cycling between the late Golgi and a prevacuolar endosome-like compartment.</text>
</comment>
<evidence type="ECO:0000256" key="4">
    <source>
        <dbReference type="ARBA" id="ARBA00022729"/>
    </source>
</evidence>
<evidence type="ECO:0000256" key="11">
    <source>
        <dbReference type="ARBA" id="ARBA00025569"/>
    </source>
</evidence>
<evidence type="ECO:0000256" key="14">
    <source>
        <dbReference type="ARBA" id="ARBA00031902"/>
    </source>
</evidence>
<evidence type="ECO:0000256" key="15">
    <source>
        <dbReference type="ARBA" id="ARBA00046293"/>
    </source>
</evidence>
<reference evidence="18 19" key="1">
    <citation type="submission" date="2016-10" db="EMBL/GenBank/DDBJ databases">
        <title>Genome sequence of the basidiomycete white-rot fungus Trametes pubescens.</title>
        <authorList>
            <person name="Makela M.R."/>
            <person name="Granchi Z."/>
            <person name="Peng M."/>
            <person name="De Vries R.P."/>
            <person name="Grigoriev I."/>
            <person name="Riley R."/>
            <person name="Hilden K."/>
        </authorList>
    </citation>
    <scope>NUCLEOTIDE SEQUENCE [LARGE SCALE GENOMIC DNA]</scope>
    <source>
        <strain evidence="18 19">FBCC735</strain>
    </source>
</reference>
<dbReference type="PANTHER" id="PTHR12106:SF27">
    <property type="entry name" value="SORTILIN-RELATED RECEPTOR"/>
    <property type="match status" value="1"/>
</dbReference>
<dbReference type="OMA" id="DCNEGDY"/>
<dbReference type="Gene3D" id="2.130.10.10">
    <property type="entry name" value="YVTN repeat-like/Quinoprotein amine dehydrogenase"/>
    <property type="match status" value="1"/>
</dbReference>
<keyword evidence="5" id="KW-0677">Repeat</keyword>
<dbReference type="GO" id="GO:0006895">
    <property type="term" value="P:Golgi to endosome transport"/>
    <property type="evidence" value="ECO:0007669"/>
    <property type="project" value="TreeGrafter"/>
</dbReference>
<dbReference type="InterPro" id="IPR006581">
    <property type="entry name" value="VPS10"/>
</dbReference>
<keyword evidence="9" id="KW-0675">Receptor</keyword>
<evidence type="ECO:0000256" key="3">
    <source>
        <dbReference type="ARBA" id="ARBA00022692"/>
    </source>
</evidence>
<dbReference type="Gene3D" id="3.30.60.270">
    <property type="match status" value="2"/>
</dbReference>
<dbReference type="GO" id="GO:0016020">
    <property type="term" value="C:membrane"/>
    <property type="evidence" value="ECO:0007669"/>
    <property type="project" value="InterPro"/>
</dbReference>
<evidence type="ECO:0000313" key="19">
    <source>
        <dbReference type="Proteomes" id="UP000184267"/>
    </source>
</evidence>
<evidence type="ECO:0000256" key="9">
    <source>
        <dbReference type="ARBA" id="ARBA00023170"/>
    </source>
</evidence>
<dbReference type="CDD" id="cd15482">
    <property type="entry name" value="Sialidase_non-viral"/>
    <property type="match status" value="2"/>
</dbReference>
<accession>A0A1M2VHX7</accession>
<comment type="subcellular location">
    <subcellularLocation>
        <location evidence="1">Golgi apparatus</location>
        <location evidence="1">trans-Golgi network membrane</location>
    </subcellularLocation>
    <subcellularLocation>
        <location evidence="15">Prevacuolar compartment membrane</location>
    </subcellularLocation>
</comment>
<sequence length="1021" mass="115627">MGVGSIGNHLLPYEECDTFLSNDGGITWQMVRQDAQKYEFGDQGSILVTVNDEEGVDSVNYSTDFGKTWKTHNFKTRLRARILTTVGDSTSQKFLLVGQVAKKDQKGNGGRFAVVFLDFATLDRRKCDDADFEQWTARSSTHECLMGHKQTYRRRRQNADCYVGEKFRDPVPEESSCPCTKEDYECDYNFVQHGDECVPVGPEPIPAGVCQEPTDTYQGSSGFRKIPGNTCDRDRGEKLDERVQKPCSNAQPAEGKVIHQTSNFPSPVVQFAYFRSSTVILVRLADNSIWQSPNEGYTWNQLHPGEAFVAFYHHKFTDDRAYLITSSTKHYYTTDFGKTWFPFTSPTVPNRFGLPVLHFHPGNSEYLIWTGEDGCEGFAEHCHMEARYSLKNGREWSLIDTYVRNCAWARDSELLVDPNQILCESYKEKQGNQHLFRLENPLQLIAGTQFYDSQTKLFDHVVGFAKFSEYLIVAEYQSARQSLDIQVSLDGRTFAPGEFPPTMRPDQHAYTILESSTKSVFLHVTTSEPPAPFWGNILKSNSNGTYFGLSLDNVNRNEDGFVDFEKMINLDGIALVNVVSNPREAPLTGRKLLQSRITHNDGGSWRPIPPPAVDSHGSKYPCSTTKCALHIHGYTERYDVRATFSTPSVPGLLMAVGNVGESLERYEDSDTFLSRDAGFTWEEVHKDAHLWEFGDSGSILVMANDEGPTDHVMYSTDEGSSWRDYKFSDEPIRVKAIVTVPEDTSRRFILMGYYPRAKNTAVAVHLDFSALTRQICRLDADNPSQDDFELWSPSEEREEQCLFGRQTLYHRRKRNVNCVVGDQKKTKEKIVKNCQCDAIDFECEFNFVRDDAGECVPIPEQKPRDPDANGQCRNGAEYWYDLTPYRKVPISSCEGGKRLDRGAAHPCPGVRGHGAFFWFMMFMIPISFAGLVGFWYYRKGGYHRGAIRLPGGDTGPRYSGDSSVLDTIASVPWFLLGVAGIAYEWVAEKVESTVVRLRGRGGYRHLPVDEDAQILRFEDEE</sequence>
<dbReference type="EMBL" id="MNAD01001215">
    <property type="protein sequence ID" value="OJT07176.1"/>
    <property type="molecule type" value="Genomic_DNA"/>
</dbReference>
<organism evidence="18 19">
    <name type="scientific">Trametes pubescens</name>
    <name type="common">White-rot fungus</name>
    <dbReference type="NCBI Taxonomy" id="154538"/>
    <lineage>
        <taxon>Eukaryota</taxon>
        <taxon>Fungi</taxon>
        <taxon>Dikarya</taxon>
        <taxon>Basidiomycota</taxon>
        <taxon>Agaricomycotina</taxon>
        <taxon>Agaricomycetes</taxon>
        <taxon>Polyporales</taxon>
        <taxon>Polyporaceae</taxon>
        <taxon>Trametes</taxon>
    </lineage>
</organism>